<comment type="caution">
    <text evidence="2">The sequence shown here is derived from an EMBL/GenBank/DDBJ whole genome shotgun (WGS) entry which is preliminary data.</text>
</comment>
<evidence type="ECO:0000313" key="2">
    <source>
        <dbReference type="EMBL" id="EBO8106033.1"/>
    </source>
</evidence>
<proteinExistence type="predicted"/>
<reference evidence="2" key="1">
    <citation type="submission" date="2018-09" db="EMBL/GenBank/DDBJ databases">
        <authorList>
            <consortium name="PulseNet: The National Subtyping Network for Foodborne Disease Surveillance"/>
            <person name="Tarr C.L."/>
            <person name="Trees E."/>
            <person name="Katz L.S."/>
            <person name="Carleton-Romer H.A."/>
            <person name="Stroika S."/>
            <person name="Kucerova Z."/>
            <person name="Roache K.F."/>
            <person name="Sabol A.L."/>
            <person name="Besser J."/>
            <person name="Gerner-Smidt P."/>
        </authorList>
    </citation>
    <scope>NUCLEOTIDE SEQUENCE</scope>
    <source>
        <strain evidence="2">PNUSAS051318</strain>
    </source>
</reference>
<dbReference type="AlphaFoldDB" id="A0A5U1RE56"/>
<organism evidence="2">
    <name type="scientific">Salmonella enterica</name>
    <name type="common">Salmonella choleraesuis</name>
    <dbReference type="NCBI Taxonomy" id="28901"/>
    <lineage>
        <taxon>Bacteria</taxon>
        <taxon>Pseudomonadati</taxon>
        <taxon>Pseudomonadota</taxon>
        <taxon>Gammaproteobacteria</taxon>
        <taxon>Enterobacterales</taxon>
        <taxon>Enterobacteriaceae</taxon>
        <taxon>Salmonella</taxon>
    </lineage>
</organism>
<dbReference type="Gene3D" id="2.60.40.1090">
    <property type="entry name" value="Fimbrial-type adhesion domain"/>
    <property type="match status" value="1"/>
</dbReference>
<name>A0A5U1RE56_SALER</name>
<dbReference type="InterPro" id="IPR036937">
    <property type="entry name" value="Adhesion_dom_fimbrial_sf"/>
</dbReference>
<keyword evidence="1" id="KW-0732">Signal</keyword>
<gene>
    <name evidence="2" type="ORF">D3S21_24995</name>
</gene>
<dbReference type="InterPro" id="IPR008966">
    <property type="entry name" value="Adhesion_dom_sf"/>
</dbReference>
<dbReference type="EMBL" id="AAGJRW010000041">
    <property type="protein sequence ID" value="EBO8106033.1"/>
    <property type="molecule type" value="Genomic_DNA"/>
</dbReference>
<feature type="signal peptide" evidence="1">
    <location>
        <begin position="1"/>
        <end position="32"/>
    </location>
</feature>
<dbReference type="GO" id="GO:0009289">
    <property type="term" value="C:pilus"/>
    <property type="evidence" value="ECO:0007669"/>
    <property type="project" value="InterPro"/>
</dbReference>
<sequence length="192" mass="19963">MSVFTLFTRAAWRAVFMPLCMTVLVMPEMADAATTGTQTFKAAVTTGTCTVPGSQMTQTIDFGNIPRLKTLSGSDMDAETEGVPVVSRNIYFNVTGCPDNISLIGLEVGFTPWSVAHQGWIKNTGSAGGVAMAITDSGGAVMNTGDVLASGSPLQNGAVTIEGVVHVYRVVKKGLVTPGGIRGEVTLVLFSA</sequence>
<accession>A0A5U1RE56</accession>
<evidence type="ECO:0000256" key="1">
    <source>
        <dbReference type="SAM" id="SignalP"/>
    </source>
</evidence>
<dbReference type="GO" id="GO:0007155">
    <property type="term" value="P:cell adhesion"/>
    <property type="evidence" value="ECO:0007669"/>
    <property type="project" value="InterPro"/>
</dbReference>
<dbReference type="SUPFAM" id="SSF49401">
    <property type="entry name" value="Bacterial adhesins"/>
    <property type="match status" value="1"/>
</dbReference>
<protein>
    <submittedName>
        <fullName evidence="2">Type 1 fimbrial protein</fullName>
    </submittedName>
</protein>
<feature type="chain" id="PRO_5026346102" evidence="1">
    <location>
        <begin position="33"/>
        <end position="192"/>
    </location>
</feature>